<dbReference type="AlphaFoldDB" id="W3VSX6"/>
<organism evidence="1 2">
    <name type="scientific">Moesziomyces aphidis</name>
    <name type="common">Pseudozyma aphidis</name>
    <dbReference type="NCBI Taxonomy" id="84754"/>
    <lineage>
        <taxon>Eukaryota</taxon>
        <taxon>Fungi</taxon>
        <taxon>Dikarya</taxon>
        <taxon>Basidiomycota</taxon>
        <taxon>Ustilaginomycotina</taxon>
        <taxon>Ustilaginomycetes</taxon>
        <taxon>Ustilaginales</taxon>
        <taxon>Ustilaginaceae</taxon>
        <taxon>Moesziomyces</taxon>
    </lineage>
</organism>
<name>W3VSX6_MOEAP</name>
<evidence type="ECO:0000313" key="1">
    <source>
        <dbReference type="EMBL" id="ETS63906.1"/>
    </source>
</evidence>
<evidence type="ECO:0000313" key="2">
    <source>
        <dbReference type="Proteomes" id="UP000019462"/>
    </source>
</evidence>
<dbReference type="HOGENOM" id="CLU_1525819_0_0_1"/>
<comment type="caution">
    <text evidence="1">The sequence shown here is derived from an EMBL/GenBank/DDBJ whole genome shotgun (WGS) entry which is preliminary data.</text>
</comment>
<dbReference type="Proteomes" id="UP000019462">
    <property type="component" value="Unassembled WGS sequence"/>
</dbReference>
<accession>W3VSX6</accession>
<gene>
    <name evidence="1" type="ORF">PaG_02231</name>
</gene>
<dbReference type="EMBL" id="AWNI01000008">
    <property type="protein sequence ID" value="ETS63906.1"/>
    <property type="molecule type" value="Genomic_DNA"/>
</dbReference>
<sequence length="176" mass="19132">MADSSAETVQRADHQLQSLLRLVRPRLPRIVPSHRPPSINLDASPPTLIPLSPSHACLSPGPELAHLHFRLPAYELLLDLASTSASPSPPSPAARLEYSGTNPQQQQLAITPYDCGLKLPISLALDRPWTSKHLQFIEQQAGLHLDPIASTDTLHIADDPPFCLVFATRSARSAPL</sequence>
<protein>
    <submittedName>
        <fullName evidence="1">Uncharacterized protein</fullName>
    </submittedName>
</protein>
<proteinExistence type="predicted"/>
<keyword evidence="2" id="KW-1185">Reference proteome</keyword>
<reference evidence="1 2" key="1">
    <citation type="journal article" date="2014" name="Genome Announc.">
        <title>Genome sequence of the basidiomycetous fungus Pseudozyma aphidis DSM70725, an efficient producer of biosurfactant mannosylerythritol lipids.</title>
        <authorList>
            <person name="Lorenz S."/>
            <person name="Guenther M."/>
            <person name="Grumaz C."/>
            <person name="Rupp S."/>
            <person name="Zibek S."/>
            <person name="Sohn K."/>
        </authorList>
    </citation>
    <scope>NUCLEOTIDE SEQUENCE [LARGE SCALE GENOMIC DNA]</scope>
    <source>
        <strain evidence="2">ATCC 32657 / CBS 517.83 / DSM 70725 / JCM 10318 / NBRC 10182 / NRRL Y-7954 / St-0401</strain>
    </source>
</reference>